<dbReference type="PANTHER" id="PTHR30026:SF20">
    <property type="entry name" value="OUTER MEMBRANE PROTEIN TOLC"/>
    <property type="match status" value="1"/>
</dbReference>
<comment type="caution">
    <text evidence="8">The sequence shown here is derived from an EMBL/GenBank/DDBJ whole genome shotgun (WGS) entry which is preliminary data.</text>
</comment>
<dbReference type="OrthoDB" id="367883at2"/>
<dbReference type="SUPFAM" id="SSF56954">
    <property type="entry name" value="Outer membrane efflux proteins (OEP)"/>
    <property type="match status" value="1"/>
</dbReference>
<reference evidence="8 9" key="1">
    <citation type="submission" date="2018-11" db="EMBL/GenBank/DDBJ databases">
        <title>Draft genome sequence of Ferruginibacter sp. BO-59.</title>
        <authorList>
            <person name="Im W.T."/>
        </authorList>
    </citation>
    <scope>NUCLEOTIDE SEQUENCE [LARGE SCALE GENOMIC DNA]</scope>
    <source>
        <strain evidence="8 9">BO-59</strain>
    </source>
</reference>
<keyword evidence="5" id="KW-0812">Transmembrane</keyword>
<keyword evidence="4" id="KW-1134">Transmembrane beta strand</keyword>
<dbReference type="EMBL" id="RJJR01000002">
    <property type="protein sequence ID" value="RNI39173.1"/>
    <property type="molecule type" value="Genomic_DNA"/>
</dbReference>
<name>A0A3M9NPS0_9BACT</name>
<dbReference type="InterPro" id="IPR051906">
    <property type="entry name" value="TolC-like"/>
</dbReference>
<dbReference type="Gene3D" id="1.20.1600.10">
    <property type="entry name" value="Outer membrane efflux proteins (OEP)"/>
    <property type="match status" value="1"/>
</dbReference>
<comment type="subcellular location">
    <subcellularLocation>
        <location evidence="1">Cell outer membrane</location>
    </subcellularLocation>
</comment>
<dbReference type="Proteomes" id="UP000267223">
    <property type="component" value="Unassembled WGS sequence"/>
</dbReference>
<comment type="similarity">
    <text evidence="2">Belongs to the outer membrane factor (OMF) (TC 1.B.17) family.</text>
</comment>
<organism evidence="8 9">
    <name type="scientific">Hanamia caeni</name>
    <dbReference type="NCBI Taxonomy" id="2294116"/>
    <lineage>
        <taxon>Bacteria</taxon>
        <taxon>Pseudomonadati</taxon>
        <taxon>Bacteroidota</taxon>
        <taxon>Chitinophagia</taxon>
        <taxon>Chitinophagales</taxon>
        <taxon>Chitinophagaceae</taxon>
        <taxon>Hanamia</taxon>
    </lineage>
</organism>
<dbReference type="GO" id="GO:1990281">
    <property type="term" value="C:efflux pump complex"/>
    <property type="evidence" value="ECO:0007669"/>
    <property type="project" value="TreeGrafter"/>
</dbReference>
<evidence type="ECO:0000256" key="2">
    <source>
        <dbReference type="ARBA" id="ARBA00007613"/>
    </source>
</evidence>
<evidence type="ECO:0000256" key="1">
    <source>
        <dbReference type="ARBA" id="ARBA00004442"/>
    </source>
</evidence>
<dbReference type="GO" id="GO:0015288">
    <property type="term" value="F:porin activity"/>
    <property type="evidence" value="ECO:0007669"/>
    <property type="project" value="TreeGrafter"/>
</dbReference>
<evidence type="ECO:0000313" key="8">
    <source>
        <dbReference type="EMBL" id="RNI39173.1"/>
    </source>
</evidence>
<dbReference type="PANTHER" id="PTHR30026">
    <property type="entry name" value="OUTER MEMBRANE PROTEIN TOLC"/>
    <property type="match status" value="1"/>
</dbReference>
<evidence type="ECO:0000313" key="9">
    <source>
        <dbReference type="Proteomes" id="UP000267223"/>
    </source>
</evidence>
<evidence type="ECO:0000256" key="5">
    <source>
        <dbReference type="ARBA" id="ARBA00022692"/>
    </source>
</evidence>
<evidence type="ECO:0000256" key="7">
    <source>
        <dbReference type="ARBA" id="ARBA00023237"/>
    </source>
</evidence>
<keyword evidence="6" id="KW-0472">Membrane</keyword>
<evidence type="ECO:0000256" key="4">
    <source>
        <dbReference type="ARBA" id="ARBA00022452"/>
    </source>
</evidence>
<evidence type="ECO:0000256" key="6">
    <source>
        <dbReference type="ARBA" id="ARBA00023136"/>
    </source>
</evidence>
<keyword evidence="7" id="KW-0998">Cell outer membrane</keyword>
<dbReference type="InterPro" id="IPR003423">
    <property type="entry name" value="OMP_efflux"/>
</dbReference>
<sequence>MANQTAKFFLRYKRLYLIYGILVVTSGTLFAQRNDSLPTLAEASLQNCIQYAIQHNPDIQNAKIDQQITEAQIQNKLSDWYPRVNFTYNLQHNIQLPTFIFNGNVSHSGSYNTSGANFSLTQNIFNRDVLLATRTAKDVREAASENTQSEKIDLAVRVSKAFYDLILTQQQLKVTDEDIVRTNQSLKDAYYQYQAGLVDKTDYKRATIALNNAKAQKKSGEESLKAKQAYLKDLMGYPVMQPLNLNYDTSQMENEVLMDTLQTVDYNDRIEIQQLQTQKKLQEYNLQYYKWSFLPDVSAFGNYNLNFLNNQFSKLYSQSYPNSFIGLTLSLPIFQGGKRLQQIKQAQFQITQAGNDIRSYENQINSQYQNALATYKSNLYNFYSLKENLSLASEVYDVIQLQYRSGVKAYLDVITAESDLRTAQINYYNALYQVLASKIDVMQSLGNIKY</sequence>
<evidence type="ECO:0000256" key="3">
    <source>
        <dbReference type="ARBA" id="ARBA00022448"/>
    </source>
</evidence>
<dbReference type="RefSeq" id="WP_123119738.1">
    <property type="nucleotide sequence ID" value="NZ_RJJR01000002.1"/>
</dbReference>
<accession>A0A3M9NPS0</accession>
<dbReference type="Pfam" id="PF02321">
    <property type="entry name" value="OEP"/>
    <property type="match status" value="2"/>
</dbReference>
<dbReference type="AlphaFoldDB" id="A0A3M9NPS0"/>
<dbReference type="GO" id="GO:0015562">
    <property type="term" value="F:efflux transmembrane transporter activity"/>
    <property type="evidence" value="ECO:0007669"/>
    <property type="project" value="InterPro"/>
</dbReference>
<dbReference type="GO" id="GO:0009279">
    <property type="term" value="C:cell outer membrane"/>
    <property type="evidence" value="ECO:0007669"/>
    <property type="project" value="UniProtKB-SubCell"/>
</dbReference>
<protein>
    <submittedName>
        <fullName evidence="8">TolC family protein</fullName>
    </submittedName>
</protein>
<gene>
    <name evidence="8" type="ORF">EFY79_05910</name>
</gene>
<keyword evidence="3" id="KW-0813">Transport</keyword>
<keyword evidence="9" id="KW-1185">Reference proteome</keyword>
<proteinExistence type="inferred from homology"/>